<accession>A0A840QHT4</accession>
<dbReference type="GO" id="GO:0005506">
    <property type="term" value="F:iron ion binding"/>
    <property type="evidence" value="ECO:0007669"/>
    <property type="project" value="InterPro"/>
</dbReference>
<dbReference type="InterPro" id="IPR016208">
    <property type="entry name" value="Ald_Oxase/xanthine_DH-like"/>
</dbReference>
<dbReference type="AlphaFoldDB" id="A0A840QHT4"/>
<organism evidence="4 5">
    <name type="scientific">Saccharopolyspora phatthalungensis</name>
    <dbReference type="NCBI Taxonomy" id="664693"/>
    <lineage>
        <taxon>Bacteria</taxon>
        <taxon>Bacillati</taxon>
        <taxon>Actinomycetota</taxon>
        <taxon>Actinomycetes</taxon>
        <taxon>Pseudonocardiales</taxon>
        <taxon>Pseudonocardiaceae</taxon>
        <taxon>Saccharopolyspora</taxon>
    </lineage>
</organism>
<dbReference type="InterPro" id="IPR000674">
    <property type="entry name" value="Ald_Oxase/Xan_DH_a/b"/>
</dbReference>
<name>A0A840QHT4_9PSEU</name>
<keyword evidence="5" id="KW-1185">Reference proteome</keyword>
<dbReference type="PANTHER" id="PTHR11908:SF132">
    <property type="entry name" value="ALDEHYDE OXIDASE 1-RELATED"/>
    <property type="match status" value="1"/>
</dbReference>
<evidence type="ECO:0000313" key="5">
    <source>
        <dbReference type="Proteomes" id="UP000584374"/>
    </source>
</evidence>
<dbReference type="Gene3D" id="3.90.1170.50">
    <property type="entry name" value="Aldehyde oxidase/xanthine dehydrogenase, a/b hammerhead"/>
    <property type="match status" value="1"/>
</dbReference>
<dbReference type="RefSeq" id="WP_184732053.1">
    <property type="nucleotide sequence ID" value="NZ_JACHIW010000002.1"/>
</dbReference>
<evidence type="ECO:0000256" key="1">
    <source>
        <dbReference type="ARBA" id="ARBA00022505"/>
    </source>
</evidence>
<keyword evidence="1" id="KW-0500">Molybdenum</keyword>
<dbReference type="EMBL" id="JACHIW010000002">
    <property type="protein sequence ID" value="MBB5159590.1"/>
    <property type="molecule type" value="Genomic_DNA"/>
</dbReference>
<reference evidence="4 5" key="1">
    <citation type="submission" date="2020-08" db="EMBL/GenBank/DDBJ databases">
        <title>Sequencing the genomes of 1000 actinobacteria strains.</title>
        <authorList>
            <person name="Klenk H.-P."/>
        </authorList>
    </citation>
    <scope>NUCLEOTIDE SEQUENCE [LARGE SCALE GENOMIC DNA]</scope>
    <source>
        <strain evidence="4 5">DSM 45584</strain>
    </source>
</reference>
<feature type="domain" description="Aldehyde oxidase/xanthine dehydrogenase a/b hammerhead" evidence="3">
    <location>
        <begin position="18"/>
        <end position="130"/>
    </location>
</feature>
<dbReference type="SUPFAM" id="SSF54665">
    <property type="entry name" value="CO dehydrogenase molybdoprotein N-domain-like"/>
    <property type="match status" value="1"/>
</dbReference>
<protein>
    <submittedName>
        <fullName evidence="4">CO/xanthine dehydrogenase Mo-binding subunit</fullName>
    </submittedName>
</protein>
<evidence type="ECO:0000313" key="4">
    <source>
        <dbReference type="EMBL" id="MBB5159590.1"/>
    </source>
</evidence>
<dbReference type="Proteomes" id="UP000584374">
    <property type="component" value="Unassembled WGS sequence"/>
</dbReference>
<proteinExistence type="predicted"/>
<dbReference type="Pfam" id="PF01315">
    <property type="entry name" value="Ald_Xan_dh_C"/>
    <property type="match status" value="1"/>
</dbReference>
<sequence length="134" mass="13943">MSVVGMDMPRRDAYDKVTGRARFAADEAYPDMAHAVLVTSTVTRGTIIGIDPTETEAVPGFRTVLTHRGEASGLRGLFMGAGGRFQSSANPLASPHVQHSGQIVALVVAETLEAAEDAASRLAIDYSSAPAAAS</sequence>
<evidence type="ECO:0000259" key="3">
    <source>
        <dbReference type="SMART" id="SM01008"/>
    </source>
</evidence>
<evidence type="ECO:0000256" key="2">
    <source>
        <dbReference type="ARBA" id="ARBA00023002"/>
    </source>
</evidence>
<keyword evidence="2" id="KW-0560">Oxidoreductase</keyword>
<dbReference type="PANTHER" id="PTHR11908">
    <property type="entry name" value="XANTHINE DEHYDROGENASE"/>
    <property type="match status" value="1"/>
</dbReference>
<comment type="caution">
    <text evidence="4">The sequence shown here is derived from an EMBL/GenBank/DDBJ whole genome shotgun (WGS) entry which is preliminary data.</text>
</comment>
<gene>
    <name evidence="4" type="ORF">BJ970_007189</name>
</gene>
<dbReference type="GO" id="GO:0016491">
    <property type="term" value="F:oxidoreductase activity"/>
    <property type="evidence" value="ECO:0007669"/>
    <property type="project" value="UniProtKB-KW"/>
</dbReference>
<dbReference type="InterPro" id="IPR036856">
    <property type="entry name" value="Ald_Oxase/Xan_DH_a/b_sf"/>
</dbReference>
<dbReference type="SMART" id="SM01008">
    <property type="entry name" value="Ald_Xan_dh_C"/>
    <property type="match status" value="1"/>
</dbReference>